<dbReference type="Proteomes" id="UP000681720">
    <property type="component" value="Unassembled WGS sequence"/>
</dbReference>
<accession>A0A8S3AWB8</accession>
<name>A0A8S3AWB8_9BILA</name>
<reference evidence="1" key="1">
    <citation type="submission" date="2021-02" db="EMBL/GenBank/DDBJ databases">
        <authorList>
            <person name="Nowell W R."/>
        </authorList>
    </citation>
    <scope>NUCLEOTIDE SEQUENCE</scope>
</reference>
<organism evidence="1 2">
    <name type="scientific">Rotaria magnacalcarata</name>
    <dbReference type="NCBI Taxonomy" id="392030"/>
    <lineage>
        <taxon>Eukaryota</taxon>
        <taxon>Metazoa</taxon>
        <taxon>Spiralia</taxon>
        <taxon>Gnathifera</taxon>
        <taxon>Rotifera</taxon>
        <taxon>Eurotatoria</taxon>
        <taxon>Bdelloidea</taxon>
        <taxon>Philodinida</taxon>
        <taxon>Philodinidae</taxon>
        <taxon>Rotaria</taxon>
    </lineage>
</organism>
<dbReference type="AlphaFoldDB" id="A0A8S3AWB8"/>
<protein>
    <submittedName>
        <fullName evidence="1">Uncharacterized protein</fullName>
    </submittedName>
</protein>
<dbReference type="EMBL" id="CAJOBJ010140251">
    <property type="protein sequence ID" value="CAF4759584.1"/>
    <property type="molecule type" value="Genomic_DNA"/>
</dbReference>
<evidence type="ECO:0000313" key="2">
    <source>
        <dbReference type="Proteomes" id="UP000681720"/>
    </source>
</evidence>
<sequence length="257" mass="29846">MVAFIQSIFPCPSGAMTAQTAHKWAEVFISNDLDEFDCENRGGKYTPDFYDFFPEIEDAAKEYTLERCSEKSASFAIMDLAKFIDEQFYEVTNQIKEPGSPLIRSLSACLLDLRRWGARFKNNSQRPYFEGHERNDVVTHRQQFINYFLDREDSYYTVTEGEKPMWRFPSQKPPCILIFHDESTFKSGEVCAKRWFFGDDAPFHSKGRGRSNMVSDFLVEHPTGPFFRLSEKEYEQALAKYPNLDGEFSASPLRFAL</sequence>
<comment type="caution">
    <text evidence="1">The sequence shown here is derived from an EMBL/GenBank/DDBJ whole genome shotgun (WGS) entry which is preliminary data.</text>
</comment>
<gene>
    <name evidence="1" type="ORF">GIL414_LOCUS45491</name>
</gene>
<evidence type="ECO:0000313" key="1">
    <source>
        <dbReference type="EMBL" id="CAF4759584.1"/>
    </source>
</evidence>
<proteinExistence type="predicted"/>